<evidence type="ECO:0000313" key="2">
    <source>
        <dbReference type="EMBL" id="CAG8818462.1"/>
    </source>
</evidence>
<dbReference type="SUPFAM" id="SSF55811">
    <property type="entry name" value="Nudix"/>
    <property type="match status" value="1"/>
</dbReference>
<protein>
    <submittedName>
        <fullName evidence="2">22486_t:CDS:1</fullName>
    </submittedName>
</protein>
<dbReference type="OrthoDB" id="2447950at2759"/>
<reference evidence="2" key="1">
    <citation type="submission" date="2021-06" db="EMBL/GenBank/DDBJ databases">
        <authorList>
            <person name="Kallberg Y."/>
            <person name="Tangrot J."/>
            <person name="Rosling A."/>
        </authorList>
    </citation>
    <scope>NUCLEOTIDE SEQUENCE</scope>
    <source>
        <strain evidence="2">FL966</strain>
    </source>
</reference>
<sequence>MYSNGISINKDQIDNKIKDKLTEQTNLMQINKKIIDQYEGECRYYVLCLIVNSEKKICMSYRNNPSKDYYTYYQIARDGLEPYESFVDCVMREVFEETKLDLKDFHFIIYDKEF</sequence>
<dbReference type="Gene3D" id="3.90.79.10">
    <property type="entry name" value="Nucleoside Triphosphate Pyrophosphohydrolase"/>
    <property type="match status" value="1"/>
</dbReference>
<evidence type="ECO:0000259" key="1">
    <source>
        <dbReference type="Pfam" id="PF00293"/>
    </source>
</evidence>
<dbReference type="AlphaFoldDB" id="A0A9N9K9D3"/>
<evidence type="ECO:0000313" key="3">
    <source>
        <dbReference type="Proteomes" id="UP000789759"/>
    </source>
</evidence>
<organism evidence="2 3">
    <name type="scientific">Cetraspora pellucida</name>
    <dbReference type="NCBI Taxonomy" id="1433469"/>
    <lineage>
        <taxon>Eukaryota</taxon>
        <taxon>Fungi</taxon>
        <taxon>Fungi incertae sedis</taxon>
        <taxon>Mucoromycota</taxon>
        <taxon>Glomeromycotina</taxon>
        <taxon>Glomeromycetes</taxon>
        <taxon>Diversisporales</taxon>
        <taxon>Gigasporaceae</taxon>
        <taxon>Cetraspora</taxon>
    </lineage>
</organism>
<name>A0A9N9K9D3_9GLOM</name>
<dbReference type="EMBL" id="CAJVQA010046727">
    <property type="protein sequence ID" value="CAG8818462.1"/>
    <property type="molecule type" value="Genomic_DNA"/>
</dbReference>
<dbReference type="Pfam" id="PF00293">
    <property type="entry name" value="NUDIX"/>
    <property type="match status" value="1"/>
</dbReference>
<comment type="caution">
    <text evidence="2">The sequence shown here is derived from an EMBL/GenBank/DDBJ whole genome shotgun (WGS) entry which is preliminary data.</text>
</comment>
<dbReference type="Proteomes" id="UP000789759">
    <property type="component" value="Unassembled WGS sequence"/>
</dbReference>
<accession>A0A9N9K9D3</accession>
<proteinExistence type="predicted"/>
<feature type="non-terminal residue" evidence="2">
    <location>
        <position position="114"/>
    </location>
</feature>
<dbReference type="InterPro" id="IPR015797">
    <property type="entry name" value="NUDIX_hydrolase-like_dom_sf"/>
</dbReference>
<keyword evidence="3" id="KW-1185">Reference proteome</keyword>
<gene>
    <name evidence="2" type="ORF">CPELLU_LOCUS19447</name>
</gene>
<dbReference type="InterPro" id="IPR000086">
    <property type="entry name" value="NUDIX_hydrolase_dom"/>
</dbReference>
<feature type="domain" description="Nudix hydrolase" evidence="1">
    <location>
        <begin position="45"/>
        <end position="108"/>
    </location>
</feature>